<dbReference type="AlphaFoldDB" id="A0AAN8D9H4"/>
<dbReference type="EMBL" id="JAURVH010001526">
    <property type="protein sequence ID" value="KAK5916608.1"/>
    <property type="molecule type" value="Genomic_DNA"/>
</dbReference>
<protein>
    <submittedName>
        <fullName evidence="2">Uncharacterized protein</fullName>
    </submittedName>
</protein>
<comment type="caution">
    <text evidence="2">The sequence shown here is derived from an EMBL/GenBank/DDBJ whole genome shotgun (WGS) entry which is preliminary data.</text>
</comment>
<accession>A0AAN8D9H4</accession>
<sequence length="115" mass="11850">MSGRHKEKGGEDVGGQTPGQFGMACEPSAALYGHSKRGKWVSRLHEETSSELCGWCGAKFSGCWGSVVTPASGSPLSSGAGGPWLIEMQGTGWQAAAAAYRHNPAEKGRRDGGGG</sequence>
<dbReference type="PROSITE" id="PS51257">
    <property type="entry name" value="PROKAR_LIPOPROTEIN"/>
    <property type="match status" value="1"/>
</dbReference>
<evidence type="ECO:0000256" key="1">
    <source>
        <dbReference type="SAM" id="MobiDB-lite"/>
    </source>
</evidence>
<organism evidence="2 3">
    <name type="scientific">Champsocephalus gunnari</name>
    <name type="common">Mackerel icefish</name>
    <dbReference type="NCBI Taxonomy" id="52237"/>
    <lineage>
        <taxon>Eukaryota</taxon>
        <taxon>Metazoa</taxon>
        <taxon>Chordata</taxon>
        <taxon>Craniata</taxon>
        <taxon>Vertebrata</taxon>
        <taxon>Euteleostomi</taxon>
        <taxon>Actinopterygii</taxon>
        <taxon>Neopterygii</taxon>
        <taxon>Teleostei</taxon>
        <taxon>Neoteleostei</taxon>
        <taxon>Acanthomorphata</taxon>
        <taxon>Eupercaria</taxon>
        <taxon>Perciformes</taxon>
        <taxon>Notothenioidei</taxon>
        <taxon>Channichthyidae</taxon>
        <taxon>Champsocephalus</taxon>
    </lineage>
</organism>
<reference evidence="2 3" key="1">
    <citation type="journal article" date="2023" name="Mol. Biol. Evol.">
        <title>Genomics of Secondarily Temperate Adaptation in the Only Non-Antarctic Icefish.</title>
        <authorList>
            <person name="Rivera-Colon A.G."/>
            <person name="Rayamajhi N."/>
            <person name="Minhas B.F."/>
            <person name="Madrigal G."/>
            <person name="Bilyk K.T."/>
            <person name="Yoon V."/>
            <person name="Hune M."/>
            <person name="Gregory S."/>
            <person name="Cheng C.H.C."/>
            <person name="Catchen J.M."/>
        </authorList>
    </citation>
    <scope>NUCLEOTIDE SEQUENCE [LARGE SCALE GENOMIC DNA]</scope>
    <source>
        <tissue evidence="2">White muscle</tissue>
    </source>
</reference>
<evidence type="ECO:0000313" key="3">
    <source>
        <dbReference type="Proteomes" id="UP001331515"/>
    </source>
</evidence>
<feature type="region of interest" description="Disordered" evidence="1">
    <location>
        <begin position="1"/>
        <end position="22"/>
    </location>
</feature>
<evidence type="ECO:0000313" key="2">
    <source>
        <dbReference type="EMBL" id="KAK5916608.1"/>
    </source>
</evidence>
<proteinExistence type="predicted"/>
<keyword evidence="3" id="KW-1185">Reference proteome</keyword>
<name>A0AAN8D9H4_CHAGU</name>
<dbReference type="Proteomes" id="UP001331515">
    <property type="component" value="Unassembled WGS sequence"/>
</dbReference>
<gene>
    <name evidence="2" type="ORF">CgunFtcFv8_011575</name>
</gene>